<dbReference type="PANTHER" id="PTHR13355">
    <property type="entry name" value="GLUCOSAMINE 6-PHOSPHATE N-ACETYLTRANSFERASE"/>
    <property type="match status" value="1"/>
</dbReference>
<feature type="domain" description="N-acetyltransferase" evidence="1">
    <location>
        <begin position="32"/>
        <end position="172"/>
    </location>
</feature>
<evidence type="ECO:0000313" key="2">
    <source>
        <dbReference type="EMBL" id="SUZ88410.1"/>
    </source>
</evidence>
<dbReference type="PANTHER" id="PTHR13355:SF11">
    <property type="entry name" value="GLUCOSAMINE 6-PHOSPHATE N-ACETYLTRANSFERASE"/>
    <property type="match status" value="1"/>
</dbReference>
<dbReference type="EMBL" id="UINC01001769">
    <property type="protein sequence ID" value="SUZ88410.1"/>
    <property type="molecule type" value="Genomic_DNA"/>
</dbReference>
<reference evidence="2" key="1">
    <citation type="submission" date="2018-05" db="EMBL/GenBank/DDBJ databases">
        <authorList>
            <person name="Lanie J.A."/>
            <person name="Ng W.-L."/>
            <person name="Kazmierczak K.M."/>
            <person name="Andrzejewski T.M."/>
            <person name="Davidsen T.M."/>
            <person name="Wayne K.J."/>
            <person name="Tettelin H."/>
            <person name="Glass J.I."/>
            <person name="Rusch D."/>
            <person name="Podicherti R."/>
            <person name="Tsui H.-C.T."/>
            <person name="Winkler M.E."/>
        </authorList>
    </citation>
    <scope>NUCLEOTIDE SEQUENCE</scope>
</reference>
<sequence length="175" mass="20629">VQKHYLQKIVQKAVKLVFDLSFYNTEIAKMSFKIQLVKTEDDYQRILAVRRKVFIEEQNVSEEIEIEHEKEAVHFLALDNNDCIGTGRWRKTDIGFKLERFAVLKHLRGKGIGKELVNFILNQLPTNQTIYLHAQEDVIKFYQNLGFVIIGDKFLEADIVHSKMIYKQKNNKFIK</sequence>
<dbReference type="AlphaFoldDB" id="A0A381R9V4"/>
<gene>
    <name evidence="2" type="ORF">METZ01_LOCUS41264</name>
</gene>
<name>A0A381R9V4_9ZZZZ</name>
<dbReference type="Pfam" id="PF13673">
    <property type="entry name" value="Acetyltransf_10"/>
    <property type="match status" value="1"/>
</dbReference>
<dbReference type="InterPro" id="IPR000182">
    <property type="entry name" value="GNAT_dom"/>
</dbReference>
<dbReference type="InterPro" id="IPR016181">
    <property type="entry name" value="Acyl_CoA_acyltransferase"/>
</dbReference>
<evidence type="ECO:0000259" key="1">
    <source>
        <dbReference type="PROSITE" id="PS51186"/>
    </source>
</evidence>
<protein>
    <recommendedName>
        <fullName evidence="1">N-acetyltransferase domain-containing protein</fullName>
    </recommendedName>
</protein>
<accession>A0A381R9V4</accession>
<proteinExistence type="predicted"/>
<dbReference type="InterPro" id="IPR039143">
    <property type="entry name" value="GNPNAT1-like"/>
</dbReference>
<dbReference type="PROSITE" id="PS51186">
    <property type="entry name" value="GNAT"/>
    <property type="match status" value="1"/>
</dbReference>
<dbReference type="CDD" id="cd04301">
    <property type="entry name" value="NAT_SF"/>
    <property type="match status" value="1"/>
</dbReference>
<dbReference type="GO" id="GO:0004343">
    <property type="term" value="F:glucosamine 6-phosphate N-acetyltransferase activity"/>
    <property type="evidence" value="ECO:0007669"/>
    <property type="project" value="TreeGrafter"/>
</dbReference>
<dbReference type="SUPFAM" id="SSF55729">
    <property type="entry name" value="Acyl-CoA N-acyltransferases (Nat)"/>
    <property type="match status" value="1"/>
</dbReference>
<organism evidence="2">
    <name type="scientific">marine metagenome</name>
    <dbReference type="NCBI Taxonomy" id="408172"/>
    <lineage>
        <taxon>unclassified sequences</taxon>
        <taxon>metagenomes</taxon>
        <taxon>ecological metagenomes</taxon>
    </lineage>
</organism>
<dbReference type="Gene3D" id="3.40.630.30">
    <property type="match status" value="1"/>
</dbReference>
<feature type="non-terminal residue" evidence="2">
    <location>
        <position position="1"/>
    </location>
</feature>